<dbReference type="EMBL" id="JBFOLJ010000009">
    <property type="protein sequence ID" value="KAL2509699.1"/>
    <property type="molecule type" value="Genomic_DNA"/>
</dbReference>
<dbReference type="Gene3D" id="3.40.50.150">
    <property type="entry name" value="Vaccinia Virus protein VP39"/>
    <property type="match status" value="1"/>
</dbReference>
<dbReference type="GO" id="GO:0046872">
    <property type="term" value="F:metal ion binding"/>
    <property type="evidence" value="ECO:0007669"/>
    <property type="project" value="UniProtKB-KW"/>
</dbReference>
<dbReference type="PANTHER" id="PTHR31009">
    <property type="entry name" value="S-ADENOSYL-L-METHIONINE:CARBOXYL METHYLTRANSFERASE FAMILY PROTEIN"/>
    <property type="match status" value="1"/>
</dbReference>
<dbReference type="Proteomes" id="UP001604277">
    <property type="component" value="Unassembled WGS sequence"/>
</dbReference>
<proteinExistence type="inferred from homology"/>
<dbReference type="Pfam" id="PF03492">
    <property type="entry name" value="Methyltransf_7"/>
    <property type="match status" value="1"/>
</dbReference>
<evidence type="ECO:0000313" key="6">
    <source>
        <dbReference type="EMBL" id="KAL2509699.1"/>
    </source>
</evidence>
<dbReference type="InterPro" id="IPR005299">
    <property type="entry name" value="MeTrfase_7"/>
</dbReference>
<comment type="similarity">
    <text evidence="1">Belongs to the methyltransferase superfamily. Type-7 methyltransferase family.</text>
</comment>
<dbReference type="InterPro" id="IPR042086">
    <property type="entry name" value="MeTrfase_capping"/>
</dbReference>
<evidence type="ECO:0000256" key="1">
    <source>
        <dbReference type="ARBA" id="ARBA00007967"/>
    </source>
</evidence>
<evidence type="ECO:0000256" key="2">
    <source>
        <dbReference type="ARBA" id="ARBA00022603"/>
    </source>
</evidence>
<keyword evidence="5" id="KW-0460">Magnesium</keyword>
<dbReference type="Gene3D" id="1.10.1200.270">
    <property type="entry name" value="Methyltransferase, alpha-helical capping domain"/>
    <property type="match status" value="1"/>
</dbReference>
<keyword evidence="3" id="KW-0808">Transferase</keyword>
<dbReference type="AlphaFoldDB" id="A0ABD1TAD3"/>
<keyword evidence="2 6" id="KW-0489">Methyltransferase</keyword>
<evidence type="ECO:0000313" key="7">
    <source>
        <dbReference type="Proteomes" id="UP001604277"/>
    </source>
</evidence>
<comment type="caution">
    <text evidence="6">The sequence shown here is derived from an EMBL/GenBank/DDBJ whole genome shotgun (WGS) entry which is preliminary data.</text>
</comment>
<keyword evidence="7" id="KW-1185">Reference proteome</keyword>
<name>A0ABD1TAD3_9LAMI</name>
<reference evidence="7" key="1">
    <citation type="submission" date="2024-07" db="EMBL/GenBank/DDBJ databases">
        <title>Two chromosome-level genome assemblies of Korean endemic species Abeliophyllum distichum and Forsythia ovata (Oleaceae).</title>
        <authorList>
            <person name="Jang H."/>
        </authorList>
    </citation>
    <scope>NUCLEOTIDE SEQUENCE [LARGE SCALE GENOMIC DNA]</scope>
</reference>
<dbReference type="GO" id="GO:0008168">
    <property type="term" value="F:methyltransferase activity"/>
    <property type="evidence" value="ECO:0007669"/>
    <property type="project" value="UniProtKB-KW"/>
</dbReference>
<accession>A0ABD1TAD3</accession>
<dbReference type="InterPro" id="IPR029063">
    <property type="entry name" value="SAM-dependent_MTases_sf"/>
</dbReference>
<organism evidence="6 7">
    <name type="scientific">Forsythia ovata</name>
    <dbReference type="NCBI Taxonomy" id="205694"/>
    <lineage>
        <taxon>Eukaryota</taxon>
        <taxon>Viridiplantae</taxon>
        <taxon>Streptophyta</taxon>
        <taxon>Embryophyta</taxon>
        <taxon>Tracheophyta</taxon>
        <taxon>Spermatophyta</taxon>
        <taxon>Magnoliopsida</taxon>
        <taxon>eudicotyledons</taxon>
        <taxon>Gunneridae</taxon>
        <taxon>Pentapetalae</taxon>
        <taxon>asterids</taxon>
        <taxon>lamiids</taxon>
        <taxon>Lamiales</taxon>
        <taxon>Oleaceae</taxon>
        <taxon>Forsythieae</taxon>
        <taxon>Forsythia</taxon>
    </lineage>
</organism>
<keyword evidence="4" id="KW-0479">Metal-binding</keyword>
<gene>
    <name evidence="6" type="ORF">Fot_33346</name>
</gene>
<evidence type="ECO:0000256" key="5">
    <source>
        <dbReference type="ARBA" id="ARBA00022842"/>
    </source>
</evidence>
<protein>
    <submittedName>
        <fullName evidence="6">S-adenosyl-L-methionine-dependent methyltransferase superfamily protein</fullName>
    </submittedName>
</protein>
<sequence length="285" mass="32575">MSDQFYAMNGGDGSQSYTKNSSLQVYFNDRTSNDFNTLFALLPFERQYHAAGVPGSFHDRQLPMASLHFAYSSCTLHWLSEVPKEVMDHLSPAWNKGRILYYGDKKEVFNAYAHQFAKDLNSFLKARAQELVFGGLMALIFPCEPNPIKDISNILYLHSELLGSCLIDLAKKGLFDAAKVDSFNLPVYFTHPNELKALIERNEDFDIERMEILNNSTKHLTTNSKLFTGFIRALYEGLLKVHFGSEIMDELFKTYEEKVEESALLFSPNENSMITFVLLKCKRIS</sequence>
<dbReference type="SUPFAM" id="SSF53335">
    <property type="entry name" value="S-adenosyl-L-methionine-dependent methyltransferases"/>
    <property type="match status" value="1"/>
</dbReference>
<evidence type="ECO:0000256" key="4">
    <source>
        <dbReference type="ARBA" id="ARBA00022723"/>
    </source>
</evidence>
<evidence type="ECO:0000256" key="3">
    <source>
        <dbReference type="ARBA" id="ARBA00022679"/>
    </source>
</evidence>
<dbReference type="GO" id="GO:0032259">
    <property type="term" value="P:methylation"/>
    <property type="evidence" value="ECO:0007669"/>
    <property type="project" value="UniProtKB-KW"/>
</dbReference>